<protein>
    <submittedName>
        <fullName evidence="4">Gliding motility-associated protein GldL</fullName>
    </submittedName>
</protein>
<name>I0WIC8_9FLAO</name>
<comment type="caution">
    <text evidence="4">The sequence shown here is derived from an EMBL/GenBank/DDBJ whole genome shotgun (WGS) entry which is preliminary data.</text>
</comment>
<feature type="domain" description="Gliding motility protein GldL-like N-terminal" evidence="3">
    <location>
        <begin position="14"/>
        <end position="82"/>
    </location>
</feature>
<dbReference type="AlphaFoldDB" id="I0WIC8"/>
<keyword evidence="1" id="KW-0175">Coiled coil</keyword>
<keyword evidence="2" id="KW-0812">Transmembrane</keyword>
<feature type="transmembrane region" description="Helical" evidence="2">
    <location>
        <begin position="12"/>
        <end position="31"/>
    </location>
</feature>
<evidence type="ECO:0000313" key="4">
    <source>
        <dbReference type="EMBL" id="EID76144.1"/>
    </source>
</evidence>
<keyword evidence="5" id="KW-1185">Reference proteome</keyword>
<dbReference type="InterPro" id="IPR019852">
    <property type="entry name" value="Motility-assoc_prot_GldL"/>
</dbReference>
<dbReference type="NCBIfam" id="TIGR03513">
    <property type="entry name" value="GldL_gliding"/>
    <property type="match status" value="1"/>
</dbReference>
<dbReference type="PATRIC" id="fig|946077.3.peg.884"/>
<organism evidence="4 5">
    <name type="scientific">Imtechella halotolerans K1</name>
    <dbReference type="NCBI Taxonomy" id="946077"/>
    <lineage>
        <taxon>Bacteria</taxon>
        <taxon>Pseudomonadati</taxon>
        <taxon>Bacteroidota</taxon>
        <taxon>Flavobacteriia</taxon>
        <taxon>Flavobacteriales</taxon>
        <taxon>Flavobacteriaceae</taxon>
        <taxon>Imtechella</taxon>
    </lineage>
</organism>
<keyword evidence="2" id="KW-1133">Transmembrane helix</keyword>
<dbReference type="eggNOG" id="ENOG502Z8HM">
    <property type="taxonomic scope" value="Bacteria"/>
</dbReference>
<reference evidence="4 5" key="1">
    <citation type="journal article" date="2012" name="J. Bacteriol.">
        <title>Genome Sequence of the Halotolerant Bacterium Imtechella halotolerans K1T.</title>
        <authorList>
            <person name="Kumar S."/>
            <person name="Vikram S."/>
            <person name="Subramanian S."/>
            <person name="Raghava G.P."/>
            <person name="Pinnaka A.K."/>
        </authorList>
    </citation>
    <scope>NUCLEOTIDE SEQUENCE [LARGE SCALE GENOMIC DNA]</scope>
    <source>
        <strain evidence="4 5">K1</strain>
    </source>
</reference>
<evidence type="ECO:0000313" key="5">
    <source>
        <dbReference type="Proteomes" id="UP000005938"/>
    </source>
</evidence>
<dbReference type="EMBL" id="AJJU01000003">
    <property type="protein sequence ID" value="EID76144.1"/>
    <property type="molecule type" value="Genomic_DNA"/>
</dbReference>
<feature type="coiled-coil region" evidence="1">
    <location>
        <begin position="182"/>
        <end position="209"/>
    </location>
</feature>
<dbReference type="InterPro" id="IPR055087">
    <property type="entry name" value="GldL-like_N"/>
</dbReference>
<dbReference type="STRING" id="946077.W5A_04339"/>
<evidence type="ECO:0000256" key="2">
    <source>
        <dbReference type="SAM" id="Phobius"/>
    </source>
</evidence>
<keyword evidence="2" id="KW-0472">Membrane</keyword>
<dbReference type="Proteomes" id="UP000005938">
    <property type="component" value="Unassembled WGS sequence"/>
</dbReference>
<evidence type="ECO:0000259" key="3">
    <source>
        <dbReference type="Pfam" id="PF22827"/>
    </source>
</evidence>
<feature type="transmembrane region" description="Helical" evidence="2">
    <location>
        <begin position="37"/>
        <end position="61"/>
    </location>
</feature>
<dbReference type="OrthoDB" id="1466660at2"/>
<evidence type="ECO:0000256" key="1">
    <source>
        <dbReference type="SAM" id="Coils"/>
    </source>
</evidence>
<sequence>MAQSKSTKKLFNMAYGLGASIVILGALFKILHWELNLGAFTLGGGTLLAIGLITEAIIFAISAFEPVDDDLDWALVYPELKGGEATARKAKNVSNEDVEGLLSKKLDDILKEAKIDSALMSSLGESIENFAGAAKGIAPTADAMNSTKRYSEELSLAAAQMESLNSLYKVQLESANRQASIQEEVANNAGKLKEQMESLTSNLSSLNSVYGGMLSAMNRN</sequence>
<gene>
    <name evidence="4" type="ORF">W5A_04339</name>
</gene>
<dbReference type="Pfam" id="PF22827">
    <property type="entry name" value="GldL_N"/>
    <property type="match status" value="1"/>
</dbReference>
<proteinExistence type="predicted"/>
<accession>I0WIC8</accession>
<dbReference type="RefSeq" id="WP_008237828.1">
    <property type="nucleotide sequence ID" value="NZ_AJJU01000003.1"/>
</dbReference>